<proteinExistence type="inferred from homology"/>
<dbReference type="Gene3D" id="3.30.300.30">
    <property type="match status" value="1"/>
</dbReference>
<dbReference type="Proteomes" id="UP000028488">
    <property type="component" value="Chromosome"/>
</dbReference>
<sequence>MLVSDIVEYGARKHPGRIALRFEDEAVTYSELCDRSRRLAGALLGVAAPGDRVAIFSTNCTEYFDCYYGVPMAGMALTILNFRLHPDQIAALIEHSGATVLIMAAEFAGTIAQIRDRIPSVHTVVSIGTAPGPLGWDEFVGDGPAPAPAVRPAPDDIAWLVYTSGTTGTPKGVMISHRNLVSGITSSALQWALPEDTVFLFCFPLCHVGGYVTLLNHLMGCTVGILRTYDNATFLSLVERWQVTQTGLAPTMINFLLQDPALDDHDLSSLQAIGYGSSAIPAPVLRQGLERLRCDFYQGMGMTELAGNVLHLDYDAHRRAASGESELLSAAGKPMRLVDIRIVDDTMRDVPTGQVGEMVIRGDQVMTGYWHDEDATASAFTDGWFHTGDLVRRDDEGFVYIIDRKKDLIISGGENVASLTVEQALYRHPAVAEAAAIGVEDETWGELVCAVVVLREGATATADDIITTCREQLGGFQVPRRVVFIDTLPRNVTGKVLKRDLRERFSHVTV</sequence>
<dbReference type="InterPro" id="IPR020845">
    <property type="entry name" value="AMP-binding_CS"/>
</dbReference>
<evidence type="ECO:0000256" key="2">
    <source>
        <dbReference type="ARBA" id="ARBA00022598"/>
    </source>
</evidence>
<protein>
    <submittedName>
        <fullName evidence="5">Fatty-acid--CoA ligase</fullName>
    </submittedName>
</protein>
<dbReference type="NCBIfam" id="NF004837">
    <property type="entry name" value="PRK06187.1"/>
    <property type="match status" value="1"/>
</dbReference>
<dbReference type="PANTHER" id="PTHR43767:SF1">
    <property type="entry name" value="NONRIBOSOMAL PEPTIDE SYNTHASE PES1 (EUROFUNG)-RELATED"/>
    <property type="match status" value="1"/>
</dbReference>
<dbReference type="InterPro" id="IPR050237">
    <property type="entry name" value="ATP-dep_AMP-bd_enzyme"/>
</dbReference>
<dbReference type="PRINTS" id="PR00154">
    <property type="entry name" value="AMPBINDING"/>
</dbReference>
<evidence type="ECO:0000256" key="1">
    <source>
        <dbReference type="ARBA" id="ARBA00006432"/>
    </source>
</evidence>
<reference evidence="5 6" key="1">
    <citation type="submission" date="2014-07" db="EMBL/GenBank/DDBJ databases">
        <title>Genome Sequence of Rhodococcus opacus Strain R7, a Biodegrader of Mono- and Polycyclic Aromatic Hydrocarbons.</title>
        <authorList>
            <person name="Di Gennaro P."/>
            <person name="Zampolli J."/>
            <person name="Presti I."/>
            <person name="Cappelletti M."/>
            <person name="D'Ursi P."/>
            <person name="Orro A."/>
            <person name="Mezzelani A."/>
            <person name="Milanesi L."/>
        </authorList>
    </citation>
    <scope>NUCLEOTIDE SEQUENCE [LARGE SCALE GENOMIC DNA]</scope>
    <source>
        <strain evidence="5 6">R7</strain>
    </source>
</reference>
<accession>A0A076ED74</accession>
<dbReference type="InterPro" id="IPR000873">
    <property type="entry name" value="AMP-dep_synth/lig_dom"/>
</dbReference>
<evidence type="ECO:0000313" key="5">
    <source>
        <dbReference type="EMBL" id="AII03566.1"/>
    </source>
</evidence>
<dbReference type="SUPFAM" id="SSF56801">
    <property type="entry name" value="Acetyl-CoA synthetase-like"/>
    <property type="match status" value="1"/>
</dbReference>
<dbReference type="InterPro" id="IPR045851">
    <property type="entry name" value="AMP-bd_C_sf"/>
</dbReference>
<dbReference type="CDD" id="cd17631">
    <property type="entry name" value="FACL_FadD13-like"/>
    <property type="match status" value="1"/>
</dbReference>
<feature type="domain" description="AMP-dependent synthetase/ligase" evidence="3">
    <location>
        <begin position="10"/>
        <end position="370"/>
    </location>
</feature>
<dbReference type="eggNOG" id="COG0318">
    <property type="taxonomic scope" value="Bacteria"/>
</dbReference>
<dbReference type="Gene3D" id="3.40.50.12780">
    <property type="entry name" value="N-terminal domain of ligase-like"/>
    <property type="match status" value="1"/>
</dbReference>
<dbReference type="InterPro" id="IPR042099">
    <property type="entry name" value="ANL_N_sf"/>
</dbReference>
<organism evidence="5 6">
    <name type="scientific">Rhodococcus opacus</name>
    <name type="common">Nocardia opaca</name>
    <dbReference type="NCBI Taxonomy" id="37919"/>
    <lineage>
        <taxon>Bacteria</taxon>
        <taxon>Bacillati</taxon>
        <taxon>Actinomycetota</taxon>
        <taxon>Actinomycetes</taxon>
        <taxon>Mycobacteriales</taxon>
        <taxon>Nocardiaceae</taxon>
        <taxon>Rhodococcus</taxon>
    </lineage>
</organism>
<feature type="domain" description="AMP-binding enzyme C-terminal" evidence="4">
    <location>
        <begin position="421"/>
        <end position="495"/>
    </location>
</feature>
<dbReference type="AlphaFoldDB" id="A0A076ED74"/>
<keyword evidence="2 5" id="KW-0436">Ligase</keyword>
<dbReference type="Pfam" id="PF13193">
    <property type="entry name" value="AMP-binding_C"/>
    <property type="match status" value="1"/>
</dbReference>
<name>A0A076ED74_RHOOP</name>
<dbReference type="PROSITE" id="PS00455">
    <property type="entry name" value="AMP_BINDING"/>
    <property type="match status" value="1"/>
</dbReference>
<evidence type="ECO:0000313" key="6">
    <source>
        <dbReference type="Proteomes" id="UP000028488"/>
    </source>
</evidence>
<dbReference type="Pfam" id="PF00501">
    <property type="entry name" value="AMP-binding"/>
    <property type="match status" value="1"/>
</dbReference>
<dbReference type="InterPro" id="IPR025110">
    <property type="entry name" value="AMP-bd_C"/>
</dbReference>
<dbReference type="FunFam" id="3.30.300.30:FF:000008">
    <property type="entry name" value="2,3-dihydroxybenzoate-AMP ligase"/>
    <property type="match status" value="1"/>
</dbReference>
<dbReference type="PANTHER" id="PTHR43767">
    <property type="entry name" value="LONG-CHAIN-FATTY-ACID--COA LIGASE"/>
    <property type="match status" value="1"/>
</dbReference>
<comment type="similarity">
    <text evidence="1">Belongs to the ATP-dependent AMP-binding enzyme family.</text>
</comment>
<evidence type="ECO:0000259" key="4">
    <source>
        <dbReference type="Pfam" id="PF13193"/>
    </source>
</evidence>
<evidence type="ECO:0000259" key="3">
    <source>
        <dbReference type="Pfam" id="PF00501"/>
    </source>
</evidence>
<dbReference type="RefSeq" id="WP_128638483.1">
    <property type="nucleotide sequence ID" value="NZ_CP008947.1"/>
</dbReference>
<dbReference type="EMBL" id="CP008947">
    <property type="protein sequence ID" value="AII03566.1"/>
    <property type="molecule type" value="Genomic_DNA"/>
</dbReference>
<dbReference type="GO" id="GO:0016878">
    <property type="term" value="F:acid-thiol ligase activity"/>
    <property type="evidence" value="ECO:0007669"/>
    <property type="project" value="UniProtKB-ARBA"/>
</dbReference>
<dbReference type="InterPro" id="IPR020459">
    <property type="entry name" value="AMP-binding"/>
</dbReference>
<gene>
    <name evidence="5" type="ORF">EP51_02645</name>
</gene>